<dbReference type="Gene3D" id="1.10.287.1100">
    <property type="entry name" value="Sporulation inhibitor A"/>
    <property type="match status" value="1"/>
</dbReference>
<evidence type="ECO:0000313" key="1">
    <source>
        <dbReference type="EMBL" id="MFC0472473.1"/>
    </source>
</evidence>
<keyword evidence="2" id="KW-1185">Reference proteome</keyword>
<accession>A0ABV6KGP2</accession>
<evidence type="ECO:0000313" key="2">
    <source>
        <dbReference type="Proteomes" id="UP001589838"/>
    </source>
</evidence>
<reference evidence="1 2" key="1">
    <citation type="submission" date="2024-09" db="EMBL/GenBank/DDBJ databases">
        <authorList>
            <person name="Sun Q."/>
            <person name="Mori K."/>
        </authorList>
    </citation>
    <scope>NUCLEOTIDE SEQUENCE [LARGE SCALE GENOMIC DNA]</scope>
    <source>
        <strain evidence="1 2">NCAIM B.02610</strain>
    </source>
</reference>
<name>A0ABV6KGP2_9BACI</name>
<gene>
    <name evidence="1" type="primary">sda</name>
    <name evidence="1" type="ORF">ACFFHM_18790</name>
</gene>
<dbReference type="SUPFAM" id="SSF100985">
    <property type="entry name" value="Sporulation inhibitor Sda"/>
    <property type="match status" value="1"/>
</dbReference>
<organism evidence="1 2">
    <name type="scientific">Halalkalibacter kiskunsagensis</name>
    <dbReference type="NCBI Taxonomy" id="1548599"/>
    <lineage>
        <taxon>Bacteria</taxon>
        <taxon>Bacillati</taxon>
        <taxon>Bacillota</taxon>
        <taxon>Bacilli</taxon>
        <taxon>Bacillales</taxon>
        <taxon>Bacillaceae</taxon>
        <taxon>Halalkalibacter</taxon>
    </lineage>
</organism>
<dbReference type="GO" id="GO:0004860">
    <property type="term" value="F:protein kinase inhibitor activity"/>
    <property type="evidence" value="ECO:0007669"/>
    <property type="project" value="UniProtKB-KW"/>
</dbReference>
<keyword evidence="1" id="KW-0649">Protein kinase inhibitor</keyword>
<dbReference type="Pfam" id="PF08970">
    <property type="entry name" value="Sda"/>
    <property type="match status" value="1"/>
</dbReference>
<proteinExistence type="predicted"/>
<dbReference type="InterPro" id="IPR036916">
    <property type="entry name" value="Sda_sf"/>
</dbReference>
<comment type="caution">
    <text evidence="1">The sequence shown here is derived from an EMBL/GenBank/DDBJ whole genome shotgun (WGS) entry which is preliminary data.</text>
</comment>
<dbReference type="EMBL" id="JBHLUX010000078">
    <property type="protein sequence ID" value="MFC0472473.1"/>
    <property type="molecule type" value="Genomic_DNA"/>
</dbReference>
<dbReference type="RefSeq" id="WP_390184017.1">
    <property type="nucleotide sequence ID" value="NZ_JAXBLX010000050.1"/>
</dbReference>
<dbReference type="Proteomes" id="UP001589838">
    <property type="component" value="Unassembled WGS sequence"/>
</dbReference>
<protein>
    <submittedName>
        <fullName evidence="1">Sporulation histidine kinase inhibitor Sda</fullName>
    </submittedName>
</protein>
<sequence>MNDEILIDAYNKAIDYDMNEDFIKILEKELSKRGEMIYE</sequence>
<dbReference type="InterPro" id="IPR015064">
    <property type="entry name" value="Sda"/>
</dbReference>